<evidence type="ECO:0000313" key="3">
    <source>
        <dbReference type="Proteomes" id="UP001151760"/>
    </source>
</evidence>
<dbReference type="InterPro" id="IPR036052">
    <property type="entry name" value="TrpB-like_PALP_sf"/>
</dbReference>
<keyword evidence="3" id="KW-1185">Reference proteome</keyword>
<comment type="caution">
    <text evidence="2">The sequence shown here is derived from an EMBL/GenBank/DDBJ whole genome shotgun (WGS) entry which is preliminary data.</text>
</comment>
<protein>
    <submittedName>
        <fullName evidence="2">Uncharacterized protein</fullName>
    </submittedName>
</protein>
<evidence type="ECO:0000256" key="1">
    <source>
        <dbReference type="SAM" id="MobiDB-lite"/>
    </source>
</evidence>
<feature type="region of interest" description="Disordered" evidence="1">
    <location>
        <begin position="152"/>
        <end position="180"/>
    </location>
</feature>
<organism evidence="2 3">
    <name type="scientific">Tanacetum coccineum</name>
    <dbReference type="NCBI Taxonomy" id="301880"/>
    <lineage>
        <taxon>Eukaryota</taxon>
        <taxon>Viridiplantae</taxon>
        <taxon>Streptophyta</taxon>
        <taxon>Embryophyta</taxon>
        <taxon>Tracheophyta</taxon>
        <taxon>Spermatophyta</taxon>
        <taxon>Magnoliopsida</taxon>
        <taxon>eudicotyledons</taxon>
        <taxon>Gunneridae</taxon>
        <taxon>Pentapetalae</taxon>
        <taxon>asterids</taxon>
        <taxon>campanulids</taxon>
        <taxon>Asterales</taxon>
        <taxon>Asteraceae</taxon>
        <taxon>Asteroideae</taxon>
        <taxon>Anthemideae</taxon>
        <taxon>Anthemidinae</taxon>
        <taxon>Tanacetum</taxon>
    </lineage>
</organism>
<reference evidence="2" key="2">
    <citation type="submission" date="2022-01" db="EMBL/GenBank/DDBJ databases">
        <authorList>
            <person name="Yamashiro T."/>
            <person name="Shiraishi A."/>
            <person name="Satake H."/>
            <person name="Nakayama K."/>
        </authorList>
    </citation>
    <scope>NUCLEOTIDE SEQUENCE</scope>
</reference>
<dbReference type="Proteomes" id="UP001151760">
    <property type="component" value="Unassembled WGS sequence"/>
</dbReference>
<sequence>MRTDELYKFSDDTLNHVRTSLNDIATRIQMEYLPKIKWSKKDKQRARVMIKAINKKLKDRRLMRSLEKFVVTHWFTLIVLSALRRSDNEILLGRSSRIRRKLKDGGKEFQRSFRHSDTEHLSRSDEVLKLKNFKKDATLKLFKSTNQERYEHVGPEVTSSQDGKANNGTTKATPPAKPFRLRPQEVNDFTSQFIAKEHFDSQPLKGQRVGVISETIGDGVDQEVGVISETGACVDMLMLIFEKVGISSRSAASAAIKVRKRPENARKLIAFVFPSFGERYLSIVLF</sequence>
<accession>A0ABQ5H915</accession>
<dbReference type="EMBL" id="BQNB010019335">
    <property type="protein sequence ID" value="GJT84193.1"/>
    <property type="molecule type" value="Genomic_DNA"/>
</dbReference>
<feature type="compositionally biased region" description="Polar residues" evidence="1">
    <location>
        <begin position="157"/>
        <end position="172"/>
    </location>
</feature>
<name>A0ABQ5H915_9ASTR</name>
<dbReference type="Gene3D" id="3.40.50.1100">
    <property type="match status" value="1"/>
</dbReference>
<evidence type="ECO:0000313" key="2">
    <source>
        <dbReference type="EMBL" id="GJT84193.1"/>
    </source>
</evidence>
<reference evidence="2" key="1">
    <citation type="journal article" date="2022" name="Int. J. Mol. Sci.">
        <title>Draft Genome of Tanacetum Coccineum: Genomic Comparison of Closely Related Tanacetum-Family Plants.</title>
        <authorList>
            <person name="Yamashiro T."/>
            <person name="Shiraishi A."/>
            <person name="Nakayama K."/>
            <person name="Satake H."/>
        </authorList>
    </citation>
    <scope>NUCLEOTIDE SEQUENCE</scope>
</reference>
<gene>
    <name evidence="2" type="ORF">Tco_1058535</name>
</gene>
<proteinExistence type="predicted"/>